<dbReference type="Gene3D" id="1.10.287.1060">
    <property type="entry name" value="ESAT-6-like"/>
    <property type="match status" value="1"/>
</dbReference>
<dbReference type="RefSeq" id="WP_021030117.1">
    <property type="nucleotide sequence ID" value="NZ_KI391953.1"/>
</dbReference>
<protein>
    <recommendedName>
        <fullName evidence="3">ESX-1 secretion-associated protein</fullName>
    </recommendedName>
</protein>
<dbReference type="STRING" id="679197.HMPREF9336_01778"/>
<organism evidence="1 2">
    <name type="scientific">Segniliparus rugosus (strain ATCC BAA-974 / DSM 45345 / CCUG 50838 / CIP 108380 / JCM 13579 / CDC 945)</name>
    <dbReference type="NCBI Taxonomy" id="679197"/>
    <lineage>
        <taxon>Bacteria</taxon>
        <taxon>Bacillati</taxon>
        <taxon>Actinomycetota</taxon>
        <taxon>Actinomycetes</taxon>
        <taxon>Mycobacteriales</taxon>
        <taxon>Segniliparaceae</taxon>
        <taxon>Segniliparus</taxon>
    </lineage>
</organism>
<evidence type="ECO:0008006" key="3">
    <source>
        <dbReference type="Google" id="ProtNLM"/>
    </source>
</evidence>
<dbReference type="AlphaFoldDB" id="E5XQJ1"/>
<proteinExistence type="predicted"/>
<dbReference type="EMBL" id="ACZI02000002">
    <property type="protein sequence ID" value="EFV13389.2"/>
    <property type="molecule type" value="Genomic_DNA"/>
</dbReference>
<reference evidence="1 2" key="1">
    <citation type="journal article" date="2011" name="Stand. Genomic Sci.">
        <title>High quality draft genome sequence of Segniliparus rugosus CDC 945(T)= (ATCC BAA-974(T)).</title>
        <authorList>
            <person name="Earl A.M."/>
            <person name="Desjardins C.A."/>
            <person name="Fitzgerald M.G."/>
            <person name="Arachchi H.M."/>
            <person name="Zeng Q."/>
            <person name="Mehta T."/>
            <person name="Griggs A."/>
            <person name="Birren B.W."/>
            <person name="Toney N.C."/>
            <person name="Carr J."/>
            <person name="Posey J."/>
            <person name="Butler W.R."/>
        </authorList>
    </citation>
    <scope>NUCLEOTIDE SEQUENCE [LARGE SCALE GENOMIC DNA]</scope>
    <source>
        <strain evidence="2">ATCC BAA-974 / DSM 45345 / CCUG 50838 / CIP 108380 / JCM 13579 / CDC 945</strain>
    </source>
</reference>
<dbReference type="OrthoDB" id="9927765at2"/>
<keyword evidence="2" id="KW-1185">Reference proteome</keyword>
<accession>E5XQJ1</accession>
<comment type="caution">
    <text evidence="1">The sequence shown here is derived from an EMBL/GenBank/DDBJ whole genome shotgun (WGS) entry which is preliminary data.</text>
</comment>
<dbReference type="InterPro" id="IPR036689">
    <property type="entry name" value="ESAT-6-like_sf"/>
</dbReference>
<dbReference type="HOGENOM" id="CLU_2144089_0_0_11"/>
<name>E5XQJ1_SEGRC</name>
<sequence>MQPAEVRRIGSELQGDGNQVGRIETDVITAGNLLVSALSGTPAASSAQGFATGTAQLGESMNKYHDYLVAFGQSLISAAASYEKIDEHHGRAFASVENKIDQADAPFRGFQG</sequence>
<dbReference type="Proteomes" id="UP000004816">
    <property type="component" value="Unassembled WGS sequence"/>
</dbReference>
<gene>
    <name evidence="1" type="ORF">HMPREF9336_01778</name>
</gene>
<evidence type="ECO:0000313" key="1">
    <source>
        <dbReference type="EMBL" id="EFV13389.2"/>
    </source>
</evidence>
<evidence type="ECO:0000313" key="2">
    <source>
        <dbReference type="Proteomes" id="UP000004816"/>
    </source>
</evidence>
<dbReference type="SUPFAM" id="SSF140453">
    <property type="entry name" value="EsxAB dimer-like"/>
    <property type="match status" value="1"/>
</dbReference>